<feature type="compositionally biased region" description="Acidic residues" evidence="2">
    <location>
        <begin position="811"/>
        <end position="821"/>
    </location>
</feature>
<feature type="compositionally biased region" description="Basic residues" evidence="2">
    <location>
        <begin position="787"/>
        <end position="798"/>
    </location>
</feature>
<dbReference type="AlphaFoldDB" id="A0A182SUG5"/>
<sequence length="862" mass="92258">MSASNSSISSSSSSSSSGGNGRPREVVPKVDFSPNFQKHIPPRNPGPNGTPGVGPPAVDARQPQEPPQLPTRHVSVISPAIPPGYDKKTDAYMSANYRAVGGPLVTPAYQYAAGPVRGSPGAYDGSSAAASSSMASASSKSVYYPPTGQDFGRPAAKSGSGSIVTGQAAPAGPTNLRSNSSSQGPPSSSPAASQSHINDRMEDRKFVETNRPQGGSTHASPPQQGPSQVSPQGAPTYDKRYPNHLQGTAREGTYPSYGQAGDPYANSGKRPAAPVMSNGPAVHPSVITTNYHHHPQAVLQQQQQQQHQQQYAPDARYYPHHPTIPVKSREDHIMPVYHPPHLRGGSAASYSSPHAFGYSKDEPNVHPHYPPHQPDPMAYHKGPPGAPAPFRYGDSLKVAPPSEHPAIHHMQSHIHYTGASAGTIPKVGHGATHQYQQSPQSHPQQPQHHSTQSAESISSVPQYPPNVHPSYGTPQHHRGADQSVISKLRTSLELKEYEKQRINQLRKHPGMELGDEDRSQKPALPSAAPAPSGVIPSTHDSPSPSSRFRTKGELKGYTPLPTPSLVTKLARTIVESPPLSVNREELGGGEEQKEEEGEKRKRPIVPPGDIDGASALDILDWGSACNEFVEQLQTGKKRGRRKRTAGTVSAGSASGRSWPAIDSIETAVPEGSTTDLSAIPKEVLNSARSPLRLKAAQNGSESSSDEDKPLLLLRQQSQQQQQQKDQEEQCQMDSKAHAAFVQTDKAARNLREKQRFELQQKHEAKLGRSSSTDSETARAAFVAAQRAKARVRKLRHRSSVAATLSLKSSDGDGDVTADGAEDDRGKPGQKRVPRSLENSAKRKRIRGPGSRSSTSPSSSSSS</sequence>
<feature type="compositionally biased region" description="Low complexity" evidence="2">
    <location>
        <begin position="777"/>
        <end position="786"/>
    </location>
</feature>
<evidence type="ECO:0000313" key="3">
    <source>
        <dbReference type="EnsemblMetazoa" id="AMAM013666-PA"/>
    </source>
</evidence>
<dbReference type="PANTHER" id="PTHR24117">
    <property type="entry name" value="AGAP007537-PB"/>
    <property type="match status" value="1"/>
</dbReference>
<feature type="region of interest" description="Disordered" evidence="2">
    <location>
        <begin position="633"/>
        <end position="862"/>
    </location>
</feature>
<reference evidence="4" key="1">
    <citation type="submission" date="2013-09" db="EMBL/GenBank/DDBJ databases">
        <title>The Genome Sequence of Anopheles maculatus species B.</title>
        <authorList>
            <consortium name="The Broad Institute Genomics Platform"/>
            <person name="Neafsey D.E."/>
            <person name="Besansky N."/>
            <person name="Howell P."/>
            <person name="Walton C."/>
            <person name="Young S.K."/>
            <person name="Zeng Q."/>
            <person name="Gargeya S."/>
            <person name="Fitzgerald M."/>
            <person name="Haas B."/>
            <person name="Abouelleil A."/>
            <person name="Allen A.W."/>
            <person name="Alvarado L."/>
            <person name="Arachchi H.M."/>
            <person name="Berlin A.M."/>
            <person name="Chapman S.B."/>
            <person name="Gainer-Dewar J."/>
            <person name="Goldberg J."/>
            <person name="Griggs A."/>
            <person name="Gujja S."/>
            <person name="Hansen M."/>
            <person name="Howarth C."/>
            <person name="Imamovic A."/>
            <person name="Ireland A."/>
            <person name="Larimer J."/>
            <person name="McCowan C."/>
            <person name="Murphy C."/>
            <person name="Pearson M."/>
            <person name="Poon T.W."/>
            <person name="Priest M."/>
            <person name="Roberts A."/>
            <person name="Saif S."/>
            <person name="Shea T."/>
            <person name="Sisk P."/>
            <person name="Sykes S."/>
            <person name="Wortman J."/>
            <person name="Nusbaum C."/>
            <person name="Birren B."/>
        </authorList>
    </citation>
    <scope>NUCLEOTIDE SEQUENCE [LARGE SCALE GENOMIC DNA]</scope>
    <source>
        <strain evidence="4">maculatus3</strain>
    </source>
</reference>
<feature type="compositionally biased region" description="Basic and acidic residues" evidence="2">
    <location>
        <begin position="197"/>
        <end position="208"/>
    </location>
</feature>
<feature type="compositionally biased region" description="Low complexity" evidence="2">
    <location>
        <begin position="522"/>
        <end position="532"/>
    </location>
</feature>
<accession>A0A182SUG5</accession>
<dbReference type="InterPro" id="IPR047144">
    <property type="entry name" value="BCOR-like"/>
</dbReference>
<evidence type="ECO:0000256" key="2">
    <source>
        <dbReference type="SAM" id="MobiDB-lite"/>
    </source>
</evidence>
<feature type="compositionally biased region" description="Low complexity" evidence="2">
    <location>
        <begin position="433"/>
        <end position="453"/>
    </location>
</feature>
<feature type="region of interest" description="Disordered" evidence="2">
    <location>
        <begin position="420"/>
        <end position="483"/>
    </location>
</feature>
<evidence type="ECO:0000256" key="1">
    <source>
        <dbReference type="ARBA" id="ARBA00034703"/>
    </source>
</evidence>
<dbReference type="EnsemblMetazoa" id="AMAM013666-RA">
    <property type="protein sequence ID" value="AMAM013666-PA"/>
    <property type="gene ID" value="AMAM013666"/>
</dbReference>
<organism evidence="3 4">
    <name type="scientific">Anopheles maculatus</name>
    <dbReference type="NCBI Taxonomy" id="74869"/>
    <lineage>
        <taxon>Eukaryota</taxon>
        <taxon>Metazoa</taxon>
        <taxon>Ecdysozoa</taxon>
        <taxon>Arthropoda</taxon>
        <taxon>Hexapoda</taxon>
        <taxon>Insecta</taxon>
        <taxon>Pterygota</taxon>
        <taxon>Neoptera</taxon>
        <taxon>Endopterygota</taxon>
        <taxon>Diptera</taxon>
        <taxon>Nematocera</taxon>
        <taxon>Culicoidea</taxon>
        <taxon>Culicidae</taxon>
        <taxon>Anophelinae</taxon>
        <taxon>Anopheles</taxon>
        <taxon>Anopheles maculatus group</taxon>
    </lineage>
</organism>
<feature type="region of interest" description="Disordered" evidence="2">
    <location>
        <begin position="504"/>
        <end position="611"/>
    </location>
</feature>
<feature type="region of interest" description="Disordered" evidence="2">
    <location>
        <begin position="112"/>
        <end position="277"/>
    </location>
</feature>
<protein>
    <submittedName>
        <fullName evidence="3">Uncharacterized protein</fullName>
    </submittedName>
</protein>
<feature type="compositionally biased region" description="Low complexity" evidence="2">
    <location>
        <begin position="1"/>
        <end position="17"/>
    </location>
</feature>
<dbReference type="GO" id="GO:0000122">
    <property type="term" value="P:negative regulation of transcription by RNA polymerase II"/>
    <property type="evidence" value="ECO:0007669"/>
    <property type="project" value="TreeGrafter"/>
</dbReference>
<dbReference type="VEuPathDB" id="VectorBase:AMAM013666"/>
<feature type="compositionally biased region" description="Low complexity" evidence="2">
    <location>
        <begin position="178"/>
        <end position="195"/>
    </location>
</feature>
<reference evidence="3" key="2">
    <citation type="submission" date="2020-05" db="UniProtKB">
        <authorList>
            <consortium name="EnsemblMetazoa"/>
        </authorList>
    </citation>
    <scope>IDENTIFICATION</scope>
    <source>
        <strain evidence="3">maculatus3</strain>
    </source>
</reference>
<feature type="compositionally biased region" description="Polar residues" evidence="2">
    <location>
        <begin position="538"/>
        <end position="547"/>
    </location>
</feature>
<dbReference type="GO" id="GO:0003714">
    <property type="term" value="F:transcription corepressor activity"/>
    <property type="evidence" value="ECO:0007669"/>
    <property type="project" value="TreeGrafter"/>
</dbReference>
<feature type="compositionally biased region" description="Low complexity" evidence="2">
    <location>
        <begin position="219"/>
        <end position="235"/>
    </location>
</feature>
<dbReference type="Proteomes" id="UP000075901">
    <property type="component" value="Unassembled WGS sequence"/>
</dbReference>
<feature type="region of interest" description="Disordered" evidence="2">
    <location>
        <begin position="344"/>
        <end position="403"/>
    </location>
</feature>
<feature type="compositionally biased region" description="Basic and acidic residues" evidence="2">
    <location>
        <begin position="745"/>
        <end position="766"/>
    </location>
</feature>
<dbReference type="PANTHER" id="PTHR24117:SF9">
    <property type="entry name" value="BCL-6 COREPRESSOR PCGF1 BINDING DOMAIN-CONTAINING PROTEIN"/>
    <property type="match status" value="1"/>
</dbReference>
<feature type="compositionally biased region" description="Basic residues" evidence="2">
    <location>
        <begin position="635"/>
        <end position="644"/>
    </location>
</feature>
<evidence type="ECO:0000313" key="4">
    <source>
        <dbReference type="Proteomes" id="UP000075901"/>
    </source>
</evidence>
<feature type="compositionally biased region" description="Low complexity" evidence="2">
    <location>
        <begin position="847"/>
        <end position="862"/>
    </location>
</feature>
<comment type="similarity">
    <text evidence="1">Belongs to the BCOR family.</text>
</comment>
<proteinExistence type="inferred from homology"/>
<keyword evidence="4" id="KW-1185">Reference proteome</keyword>
<feature type="compositionally biased region" description="Low complexity" evidence="2">
    <location>
        <begin position="126"/>
        <end position="141"/>
    </location>
</feature>
<feature type="region of interest" description="Disordered" evidence="2">
    <location>
        <begin position="1"/>
        <end position="84"/>
    </location>
</feature>
<dbReference type="GO" id="GO:0005634">
    <property type="term" value="C:nucleus"/>
    <property type="evidence" value="ECO:0007669"/>
    <property type="project" value="TreeGrafter"/>
</dbReference>
<name>A0A182SUG5_9DIPT</name>